<evidence type="ECO:0000313" key="2">
    <source>
        <dbReference type="EMBL" id="SEF84061.1"/>
    </source>
</evidence>
<sequence length="361" mass="40972">MTIDNYSIKIKHEVEAFSPCLVRFFTGKYNLLHFLQLLYTCSPLRMIMKRIFLLIILLCTCTNIVRAQYDAQFSQYFRAMGYYNPAYAGTTEDLNLFSIYRQQWLGIHGAPGSFFVYGDMPLTLGKTNHGVGLLIFTESVGLFQNTHVSGQYAYKRKLFGGTISAGIQFGIVNQSFDGTNVYIPESNFHQQIDGAIPTTKSQAMALDMNFGLYYTHKHFYVGLGASHLTEPELQLEENSYVFIGRTFNLTGGYNIQLKNPLYELQPSVFLLTNFQSYHTDITARLVYNKMFNGGFSWRINESVALLLGATIGRFDVGYAYDFPTTILGKATSGSHEVMVKYRLKLNKTKTGKNKHKSVRIL</sequence>
<dbReference type="EMBL" id="FNVS01000008">
    <property type="protein sequence ID" value="SEF84061.1"/>
    <property type="molecule type" value="Genomic_DNA"/>
</dbReference>
<proteinExistence type="predicted"/>
<organism evidence="2 3">
    <name type="scientific">Parabacteroides chinchillae</name>
    <dbReference type="NCBI Taxonomy" id="871327"/>
    <lineage>
        <taxon>Bacteria</taxon>
        <taxon>Pseudomonadati</taxon>
        <taxon>Bacteroidota</taxon>
        <taxon>Bacteroidia</taxon>
        <taxon>Bacteroidales</taxon>
        <taxon>Tannerellaceae</taxon>
        <taxon>Parabacteroides</taxon>
    </lineage>
</organism>
<dbReference type="NCBIfam" id="TIGR03519">
    <property type="entry name" value="T9SS_PorP_fam"/>
    <property type="match status" value="1"/>
</dbReference>
<dbReference type="InterPro" id="IPR019861">
    <property type="entry name" value="PorP/SprF_Bacteroidetes"/>
</dbReference>
<keyword evidence="1" id="KW-0812">Transmembrane</keyword>
<dbReference type="AlphaFoldDB" id="A0A8G2BW70"/>
<name>A0A8G2BW70_9BACT</name>
<dbReference type="Proteomes" id="UP000236725">
    <property type="component" value="Unassembled WGS sequence"/>
</dbReference>
<evidence type="ECO:0000313" key="3">
    <source>
        <dbReference type="Proteomes" id="UP000236725"/>
    </source>
</evidence>
<gene>
    <name evidence="2" type="ORF">SAMN05444001_1087</name>
</gene>
<evidence type="ECO:0000256" key="1">
    <source>
        <dbReference type="SAM" id="Phobius"/>
    </source>
</evidence>
<reference evidence="2 3" key="1">
    <citation type="submission" date="2016-10" db="EMBL/GenBank/DDBJ databases">
        <authorList>
            <person name="Varghese N."/>
            <person name="Submissions S."/>
        </authorList>
    </citation>
    <scope>NUCLEOTIDE SEQUENCE [LARGE SCALE GENOMIC DNA]</scope>
    <source>
        <strain evidence="2 3">DSM 29073</strain>
    </source>
</reference>
<comment type="caution">
    <text evidence="2">The sequence shown here is derived from an EMBL/GenBank/DDBJ whole genome shotgun (WGS) entry which is preliminary data.</text>
</comment>
<dbReference type="Pfam" id="PF11751">
    <property type="entry name" value="PorP_SprF"/>
    <property type="match status" value="1"/>
</dbReference>
<keyword evidence="1" id="KW-0472">Membrane</keyword>
<accession>A0A8G2BW70</accession>
<keyword evidence="3" id="KW-1185">Reference proteome</keyword>
<feature type="transmembrane region" description="Helical" evidence="1">
    <location>
        <begin position="51"/>
        <end position="69"/>
    </location>
</feature>
<keyword evidence="1" id="KW-1133">Transmembrane helix</keyword>
<protein>
    <submittedName>
        <fullName evidence="2">Type IX secretion system membrane protein, PorP/SprF family</fullName>
    </submittedName>
</protein>